<dbReference type="SUPFAM" id="SSF51197">
    <property type="entry name" value="Clavaminate synthase-like"/>
    <property type="match status" value="1"/>
</dbReference>
<dbReference type="PRINTS" id="PR00682">
    <property type="entry name" value="IPNSYNTHASE"/>
</dbReference>
<dbReference type="AlphaFoldDB" id="A0A3D8QPR4"/>
<evidence type="ECO:0000256" key="3">
    <source>
        <dbReference type="ARBA" id="ARBA00023002"/>
    </source>
</evidence>
<reference evidence="7 8" key="1">
    <citation type="journal article" date="2018" name="IMA Fungus">
        <title>IMA Genome-F 9: Draft genome sequence of Annulohypoxylon stygium, Aspergillus mulundensis, Berkeleyomyces basicola (syn. Thielaviopsis basicola), Ceratocystis smalleyi, two Cercospora beticola strains, Coleophoma cylindrospora, Fusarium fracticaudum, Phialophora cf. hyalina, and Morchella septimelata.</title>
        <authorList>
            <person name="Wingfield B.D."/>
            <person name="Bills G.F."/>
            <person name="Dong Y."/>
            <person name="Huang W."/>
            <person name="Nel W.J."/>
            <person name="Swalarsk-Parry B.S."/>
            <person name="Vaghefi N."/>
            <person name="Wilken P.M."/>
            <person name="An Z."/>
            <person name="de Beer Z.W."/>
            <person name="De Vos L."/>
            <person name="Chen L."/>
            <person name="Duong T.A."/>
            <person name="Gao Y."/>
            <person name="Hammerbacher A."/>
            <person name="Kikkert J.R."/>
            <person name="Li Y."/>
            <person name="Li H."/>
            <person name="Li K."/>
            <person name="Li Q."/>
            <person name="Liu X."/>
            <person name="Ma X."/>
            <person name="Naidoo K."/>
            <person name="Pethybridge S.J."/>
            <person name="Sun J."/>
            <person name="Steenkamp E.T."/>
            <person name="van der Nest M.A."/>
            <person name="van Wyk S."/>
            <person name="Wingfield M.J."/>
            <person name="Xiong C."/>
            <person name="Yue Q."/>
            <person name="Zhang X."/>
        </authorList>
    </citation>
    <scope>NUCLEOTIDE SEQUENCE [LARGE SCALE GENOMIC DNA]</scope>
    <source>
        <strain evidence="7 8">BP6252</strain>
    </source>
</reference>
<dbReference type="PANTHER" id="PTHR10209">
    <property type="entry name" value="OXIDOREDUCTASE, 2OG-FE II OXYGENASE FAMILY PROTEIN"/>
    <property type="match status" value="1"/>
</dbReference>
<dbReference type="GO" id="GO:0016491">
    <property type="term" value="F:oxidoreductase activity"/>
    <property type="evidence" value="ECO:0007669"/>
    <property type="project" value="UniProtKB-KW"/>
</dbReference>
<gene>
    <name evidence="7" type="ORF">BP6252_11327</name>
</gene>
<keyword evidence="8" id="KW-1185">Reference proteome</keyword>
<feature type="domain" description="Fe2OG dioxygenase" evidence="6">
    <location>
        <begin position="218"/>
        <end position="319"/>
    </location>
</feature>
<dbReference type="Pfam" id="PF14226">
    <property type="entry name" value="DIOX_N"/>
    <property type="match status" value="1"/>
</dbReference>
<dbReference type="GO" id="GO:0046872">
    <property type="term" value="F:metal ion binding"/>
    <property type="evidence" value="ECO:0007669"/>
    <property type="project" value="UniProtKB-KW"/>
</dbReference>
<dbReference type="InterPro" id="IPR027443">
    <property type="entry name" value="IPNS-like_sf"/>
</dbReference>
<dbReference type="GO" id="GO:0044283">
    <property type="term" value="P:small molecule biosynthetic process"/>
    <property type="evidence" value="ECO:0007669"/>
    <property type="project" value="UniProtKB-ARBA"/>
</dbReference>
<evidence type="ECO:0000256" key="2">
    <source>
        <dbReference type="ARBA" id="ARBA00022723"/>
    </source>
</evidence>
<dbReference type="Pfam" id="PF03171">
    <property type="entry name" value="2OG-FeII_Oxy"/>
    <property type="match status" value="1"/>
</dbReference>
<dbReference type="Proteomes" id="UP000256645">
    <property type="component" value="Unassembled WGS sequence"/>
</dbReference>
<dbReference type="Gene3D" id="2.60.120.330">
    <property type="entry name" value="B-lactam Antibiotic, Isopenicillin N Synthase, Chain"/>
    <property type="match status" value="1"/>
</dbReference>
<dbReference type="OrthoDB" id="288590at2759"/>
<keyword evidence="4 5" id="KW-0408">Iron</keyword>
<comment type="caution">
    <text evidence="7">The sequence shown here is derived from an EMBL/GenBank/DDBJ whole genome shotgun (WGS) entry which is preliminary data.</text>
</comment>
<evidence type="ECO:0000259" key="6">
    <source>
        <dbReference type="PROSITE" id="PS51471"/>
    </source>
</evidence>
<dbReference type="InterPro" id="IPR026992">
    <property type="entry name" value="DIOX_N"/>
</dbReference>
<organism evidence="7 8">
    <name type="scientific">Coleophoma cylindrospora</name>
    <dbReference type="NCBI Taxonomy" id="1849047"/>
    <lineage>
        <taxon>Eukaryota</taxon>
        <taxon>Fungi</taxon>
        <taxon>Dikarya</taxon>
        <taxon>Ascomycota</taxon>
        <taxon>Pezizomycotina</taxon>
        <taxon>Leotiomycetes</taxon>
        <taxon>Helotiales</taxon>
        <taxon>Dermateaceae</taxon>
        <taxon>Coleophoma</taxon>
    </lineage>
</organism>
<name>A0A3D8QPR4_9HELO</name>
<dbReference type="PANTHER" id="PTHR10209:SF804">
    <property type="entry name" value="FE2OG DIOXYGENASE DOMAIN-CONTAINING PROTEIN"/>
    <property type="match status" value="1"/>
</dbReference>
<comment type="similarity">
    <text evidence="1 5">Belongs to the iron/ascorbate-dependent oxidoreductase family.</text>
</comment>
<evidence type="ECO:0000256" key="4">
    <source>
        <dbReference type="ARBA" id="ARBA00023004"/>
    </source>
</evidence>
<dbReference type="PROSITE" id="PS51471">
    <property type="entry name" value="FE2OG_OXY"/>
    <property type="match status" value="1"/>
</dbReference>
<evidence type="ECO:0000313" key="8">
    <source>
        <dbReference type="Proteomes" id="UP000256645"/>
    </source>
</evidence>
<dbReference type="InterPro" id="IPR005123">
    <property type="entry name" value="Oxoglu/Fe-dep_dioxygenase_dom"/>
</dbReference>
<keyword evidence="2 5" id="KW-0479">Metal-binding</keyword>
<evidence type="ECO:0000256" key="1">
    <source>
        <dbReference type="ARBA" id="ARBA00008056"/>
    </source>
</evidence>
<accession>A0A3D8QPR4</accession>
<keyword evidence="3 5" id="KW-0560">Oxidoreductase</keyword>
<evidence type="ECO:0000256" key="5">
    <source>
        <dbReference type="RuleBase" id="RU003682"/>
    </source>
</evidence>
<sequence length="367" mass="42003">MSSTTITQTEKVHEPEYVYYFYDGAWGAKREVLTGAQAKETFSQIPIIDISRIYSDKLEERVSLAQEIATACEKVGFFYIKEHGIPQELIDATMDSTKKYFAQPTEVKMKEHIYLSRNLRGYEPVHGAQLDTATPLGDRKESFLYNYEPENDPQVPTLTEAQRSLLSHNLWPENQPEFKKECFAYDKAMIVLARKMMQSFALGLGADEHYFDDMITAPNTSVKKIHYPPQDPSSTSETGIGAHTDFVCFTMLYQDSVGGLDVLNANGKWIPAPPVPGTFVVNIGDFLMRTSNDKFLSTVHRVKNISGQERYSMPFFFSFNMDAYVEVLPTCCSETNPRKYEPITVAEYYRLRHEKQRKKFMERGIGQ</sequence>
<dbReference type="InterPro" id="IPR044861">
    <property type="entry name" value="IPNS-like_FE2OG_OXY"/>
</dbReference>
<proteinExistence type="inferred from homology"/>
<dbReference type="EMBL" id="PDLM01000013">
    <property type="protein sequence ID" value="RDW63782.1"/>
    <property type="molecule type" value="Genomic_DNA"/>
</dbReference>
<dbReference type="STRING" id="1849047.A0A3D8QPR4"/>
<evidence type="ECO:0000313" key="7">
    <source>
        <dbReference type="EMBL" id="RDW63782.1"/>
    </source>
</evidence>
<protein>
    <submittedName>
        <fullName evidence="7">Oxoglutarate oxygenase</fullName>
    </submittedName>
</protein>